<dbReference type="EMBL" id="CP024785">
    <property type="protein sequence ID" value="AUB35812.1"/>
    <property type="molecule type" value="Genomic_DNA"/>
</dbReference>
<proteinExistence type="predicted"/>
<name>A0A2K8SK52_9NOSO</name>
<evidence type="ECO:0000313" key="2">
    <source>
        <dbReference type="Proteomes" id="UP000232003"/>
    </source>
</evidence>
<dbReference type="Proteomes" id="UP000232003">
    <property type="component" value="Chromosome"/>
</dbReference>
<gene>
    <name evidence="1" type="ORF">COO91_01703</name>
</gene>
<reference evidence="1 2" key="1">
    <citation type="submission" date="2017-11" db="EMBL/GenBank/DDBJ databases">
        <title>Complete genome of a free-living desiccation-tolerant cyanobacterium and its photosynthetic adaptation to extreme terrestrial habitat.</title>
        <authorList>
            <person name="Shang J."/>
        </authorList>
    </citation>
    <scope>NUCLEOTIDE SEQUENCE [LARGE SCALE GENOMIC DNA]</scope>
    <source>
        <strain evidence="1 2">CCNUN1</strain>
    </source>
</reference>
<evidence type="ECO:0000313" key="1">
    <source>
        <dbReference type="EMBL" id="AUB35812.1"/>
    </source>
</evidence>
<dbReference type="AlphaFoldDB" id="A0A2K8SK52"/>
<dbReference type="KEGG" id="nfl:COO91_01703"/>
<protein>
    <submittedName>
        <fullName evidence="1">Uncharacterized protein</fullName>
    </submittedName>
</protein>
<accession>A0A2K8SK52</accession>
<organism evidence="1 2">
    <name type="scientific">Nostoc flagelliforme CCNUN1</name>
    <dbReference type="NCBI Taxonomy" id="2038116"/>
    <lineage>
        <taxon>Bacteria</taxon>
        <taxon>Bacillati</taxon>
        <taxon>Cyanobacteriota</taxon>
        <taxon>Cyanophyceae</taxon>
        <taxon>Nostocales</taxon>
        <taxon>Nostocaceae</taxon>
        <taxon>Nostoc</taxon>
    </lineage>
</organism>
<sequence length="43" mass="4772">MFLVGGFLSKTRNPAASGTQFIQNALSVYQKGLFLPWSKILKL</sequence>
<keyword evidence="2" id="KW-1185">Reference proteome</keyword>